<evidence type="ECO:0000256" key="1">
    <source>
        <dbReference type="ARBA" id="ARBA00003195"/>
    </source>
</evidence>
<evidence type="ECO:0000313" key="11">
    <source>
        <dbReference type="Proteomes" id="UP000005408"/>
    </source>
</evidence>
<dbReference type="InterPro" id="IPR016680">
    <property type="entry name" value="NDUFA8"/>
</dbReference>
<dbReference type="Proteomes" id="UP000005408">
    <property type="component" value="Unassembled WGS sequence"/>
</dbReference>
<comment type="function">
    <text evidence="1">Accessory subunit of the mitochondrial membrane respiratory chain NADH dehydrogenase (Complex I), that is believed not to be involved in catalysis. Complex I functions in the transfer of electrons from NADH to the respiratory chain. The immediate electron acceptor for the enzyme is believed to be ubiquinone.</text>
</comment>
<dbReference type="AlphaFoldDB" id="A0A8W8N8P8"/>
<keyword evidence="6" id="KW-0677">Repeat</keyword>
<evidence type="ECO:0000256" key="3">
    <source>
        <dbReference type="ARBA" id="ARBA00010705"/>
    </source>
</evidence>
<comment type="subcellular location">
    <subcellularLocation>
        <location evidence="2">Mitochondrion</location>
    </subcellularLocation>
</comment>
<dbReference type="GO" id="GO:0005739">
    <property type="term" value="C:mitochondrion"/>
    <property type="evidence" value="ECO:0007669"/>
    <property type="project" value="UniProtKB-SubCell"/>
</dbReference>
<evidence type="ECO:0000256" key="5">
    <source>
        <dbReference type="ARBA" id="ARBA00022660"/>
    </source>
</evidence>
<keyword evidence="7" id="KW-0249">Electron transport</keyword>
<evidence type="ECO:0000256" key="2">
    <source>
        <dbReference type="ARBA" id="ARBA00004173"/>
    </source>
</evidence>
<keyword evidence="5" id="KW-0679">Respiratory chain</keyword>
<evidence type="ECO:0000256" key="8">
    <source>
        <dbReference type="ARBA" id="ARBA00023128"/>
    </source>
</evidence>
<protein>
    <recommendedName>
        <fullName evidence="12">NADH dehydrogenase [ubiquinone] 1 alpha subcomplex subunit 8</fullName>
    </recommendedName>
</protein>
<dbReference type="PANTHER" id="PTHR13344">
    <property type="entry name" value="NADH-UBIQUINONE OXIDOREDUCTASE"/>
    <property type="match status" value="1"/>
</dbReference>
<evidence type="ECO:0008006" key="12">
    <source>
        <dbReference type="Google" id="ProtNLM"/>
    </source>
</evidence>
<reference evidence="10" key="1">
    <citation type="submission" date="2022-08" db="UniProtKB">
        <authorList>
            <consortium name="EnsemblMetazoa"/>
        </authorList>
    </citation>
    <scope>IDENTIFICATION</scope>
    <source>
        <strain evidence="10">05x7-T-G4-1.051#20</strain>
    </source>
</reference>
<accession>A0A8W8N8P8</accession>
<keyword evidence="4" id="KW-0813">Transport</keyword>
<keyword evidence="11" id="KW-1185">Reference proteome</keyword>
<keyword evidence="9" id="KW-1015">Disulfide bond</keyword>
<proteinExistence type="inferred from homology"/>
<comment type="similarity">
    <text evidence="3">Belongs to the complex I NDUFA8 subunit family.</text>
</comment>
<keyword evidence="8" id="KW-0496">Mitochondrion</keyword>
<dbReference type="EnsemblMetazoa" id="G4771.1">
    <property type="protein sequence ID" value="G4771.1:cds"/>
    <property type="gene ID" value="G4771"/>
</dbReference>
<dbReference type="PANTHER" id="PTHR13344:SF0">
    <property type="entry name" value="NADH DEHYDROGENASE [UBIQUINONE] 1 ALPHA SUBCOMPLEX SUBUNIT 8"/>
    <property type="match status" value="1"/>
</dbReference>
<dbReference type="GO" id="GO:0006120">
    <property type="term" value="P:mitochondrial electron transport, NADH to ubiquinone"/>
    <property type="evidence" value="ECO:0007669"/>
    <property type="project" value="InterPro"/>
</dbReference>
<name>A0A8W8N8P8_MAGGI</name>
<evidence type="ECO:0000313" key="10">
    <source>
        <dbReference type="EnsemblMetazoa" id="G4771.1:cds"/>
    </source>
</evidence>
<evidence type="ECO:0000256" key="4">
    <source>
        <dbReference type="ARBA" id="ARBA00022448"/>
    </source>
</evidence>
<evidence type="ECO:0000256" key="7">
    <source>
        <dbReference type="ARBA" id="ARBA00022982"/>
    </source>
</evidence>
<evidence type="ECO:0000256" key="9">
    <source>
        <dbReference type="ARBA" id="ARBA00023157"/>
    </source>
</evidence>
<organism evidence="10 11">
    <name type="scientific">Magallana gigas</name>
    <name type="common">Pacific oyster</name>
    <name type="synonym">Crassostrea gigas</name>
    <dbReference type="NCBI Taxonomy" id="29159"/>
    <lineage>
        <taxon>Eukaryota</taxon>
        <taxon>Metazoa</taxon>
        <taxon>Spiralia</taxon>
        <taxon>Lophotrochozoa</taxon>
        <taxon>Mollusca</taxon>
        <taxon>Bivalvia</taxon>
        <taxon>Autobranchia</taxon>
        <taxon>Pteriomorphia</taxon>
        <taxon>Ostreida</taxon>
        <taxon>Ostreoidea</taxon>
        <taxon>Ostreidae</taxon>
        <taxon>Magallana</taxon>
    </lineage>
</organism>
<evidence type="ECO:0000256" key="6">
    <source>
        <dbReference type="ARBA" id="ARBA00022737"/>
    </source>
</evidence>
<sequence length="188" mass="22361">MTQQFYESLPSYEELTVPELHLTWPELKAGSLYFGRFCDEPCKQYMLCKQDNPRNPAVCLNEGKEVTNCGFKFFGKVKKHCLAEFETYYTCLDRDFRGLLDFEPCRKPQLIFDDCMKEKVGMDRPYIGYFARIRLVDSDRPRRVFPKREYKKMKDPPTREELDSLVGYMEEIVSFSTYGRFCYNNVED</sequence>